<dbReference type="AlphaFoldDB" id="A0A7Y7LZ74"/>
<keyword evidence="3" id="KW-1185">Reference proteome</keyword>
<dbReference type="EMBL" id="JAAMFM010000005">
    <property type="protein sequence ID" value="NVM94463.1"/>
    <property type="molecule type" value="Genomic_DNA"/>
</dbReference>
<evidence type="ECO:0000313" key="2">
    <source>
        <dbReference type="EMBL" id="NVM94463.1"/>
    </source>
</evidence>
<dbReference type="RefSeq" id="WP_176634183.1">
    <property type="nucleotide sequence ID" value="NZ_JAAMFM010000005.1"/>
</dbReference>
<dbReference type="InterPro" id="IPR042099">
    <property type="entry name" value="ANL_N_sf"/>
</dbReference>
<gene>
    <name evidence="2" type="ORF">G6034_05975</name>
</gene>
<dbReference type="Proteomes" id="UP000543556">
    <property type="component" value="Unassembled WGS sequence"/>
</dbReference>
<evidence type="ECO:0000256" key="1">
    <source>
        <dbReference type="SAM" id="MobiDB-lite"/>
    </source>
</evidence>
<sequence>MPHVSSTVPQLLDALRTLNPTAPRLTWYGPDSERVELSGRVLENWAAKTANFLADELDAEPGTVVALDVPVHWRSLVWLLAIWAVGATAVAGGLPAASEAWDRADIVATTEPAAAAGRLAGMRTGGTGRNPVLVAVALPALAMRWMGALPDGAVDYSGEVRSHADVFHANDEPPADGTAWETSGGKATFAGLLAPAAGAGTGGGQPAGPAQGGPTGGGANATGPQRVLLEARDGWDGVVRAALQAWAAGGSVVLLDPSVEATDRMRSTENVTRG</sequence>
<feature type="compositionally biased region" description="Gly residues" evidence="1">
    <location>
        <begin position="199"/>
        <end position="220"/>
    </location>
</feature>
<organism evidence="2 3">
    <name type="scientific">Arthrobacter wenxiniae</name>
    <dbReference type="NCBI Taxonomy" id="2713570"/>
    <lineage>
        <taxon>Bacteria</taxon>
        <taxon>Bacillati</taxon>
        <taxon>Actinomycetota</taxon>
        <taxon>Actinomycetes</taxon>
        <taxon>Micrococcales</taxon>
        <taxon>Micrococcaceae</taxon>
        <taxon>Arthrobacter</taxon>
    </lineage>
</organism>
<protein>
    <submittedName>
        <fullName evidence="2">TIGR03089 family protein</fullName>
    </submittedName>
</protein>
<dbReference type="Gene3D" id="3.40.50.12780">
    <property type="entry name" value="N-terminal domain of ligase-like"/>
    <property type="match status" value="1"/>
</dbReference>
<feature type="region of interest" description="Disordered" evidence="1">
    <location>
        <begin position="197"/>
        <end position="222"/>
    </location>
</feature>
<dbReference type="InterPro" id="IPR017523">
    <property type="entry name" value="Rv3268"/>
</dbReference>
<reference evidence="2 3" key="1">
    <citation type="submission" date="2020-02" db="EMBL/GenBank/DDBJ databases">
        <title>Genome sequence of strain AETb3-4.</title>
        <authorList>
            <person name="Gao J."/>
            <person name="Zhang X."/>
        </authorList>
    </citation>
    <scope>NUCLEOTIDE SEQUENCE [LARGE SCALE GENOMIC DNA]</scope>
    <source>
        <strain evidence="2 3">AETb3-4</strain>
    </source>
</reference>
<dbReference type="NCBIfam" id="TIGR03089">
    <property type="entry name" value="TIGR03089 family protein"/>
    <property type="match status" value="1"/>
</dbReference>
<proteinExistence type="predicted"/>
<name>A0A7Y7LZ74_9MICC</name>
<comment type="caution">
    <text evidence="2">The sequence shown here is derived from an EMBL/GenBank/DDBJ whole genome shotgun (WGS) entry which is preliminary data.</text>
</comment>
<accession>A0A7Y7LZ74</accession>
<dbReference type="SUPFAM" id="SSF56801">
    <property type="entry name" value="Acetyl-CoA synthetase-like"/>
    <property type="match status" value="1"/>
</dbReference>
<evidence type="ECO:0000313" key="3">
    <source>
        <dbReference type="Proteomes" id="UP000543556"/>
    </source>
</evidence>